<protein>
    <submittedName>
        <fullName evidence="2">Uncharacterized protein</fullName>
    </submittedName>
</protein>
<gene>
    <name evidence="2" type="ORF">MYAER_3870</name>
</gene>
<evidence type="ECO:0000313" key="2">
    <source>
        <dbReference type="EMBL" id="AKE66200.1"/>
    </source>
</evidence>
<evidence type="ECO:0000313" key="3">
    <source>
        <dbReference type="Proteomes" id="UP000034103"/>
    </source>
</evidence>
<dbReference type="PATRIC" id="fig|1641812.3.peg.4007"/>
<name>A0A0F6RN86_MICAE</name>
<proteinExistence type="predicted"/>
<reference evidence="2 3" key="1">
    <citation type="journal article" date="2015" name="Genome Announc.">
        <title>Complete Genome Sequence of Microcystis aeruginosa NIES-2549, a Bloom-Forming Cyanobacterium from Lake Kasumigaura, Japan.</title>
        <authorList>
            <person name="Yamaguchi H."/>
            <person name="Suzuki S."/>
            <person name="Tanabe Y."/>
            <person name="Osana Y."/>
            <person name="Shimura Y."/>
            <person name="Ishida K."/>
            <person name="Kawachi M."/>
        </authorList>
    </citation>
    <scope>NUCLEOTIDE SEQUENCE [LARGE SCALE GENOMIC DNA]</scope>
    <source>
        <strain evidence="2 3">NIES-2549</strain>
    </source>
</reference>
<evidence type="ECO:0000256" key="1">
    <source>
        <dbReference type="SAM" id="Coils"/>
    </source>
</evidence>
<dbReference type="RefSeq" id="WP_046663214.1">
    <property type="nucleotide sequence ID" value="NZ_CP011304.1"/>
</dbReference>
<dbReference type="Proteomes" id="UP000034103">
    <property type="component" value="Chromosome"/>
</dbReference>
<organism evidence="2 3">
    <name type="scientific">Microcystis aeruginosa NIES-2549</name>
    <dbReference type="NCBI Taxonomy" id="1641812"/>
    <lineage>
        <taxon>Bacteria</taxon>
        <taxon>Bacillati</taxon>
        <taxon>Cyanobacteriota</taxon>
        <taxon>Cyanophyceae</taxon>
        <taxon>Oscillatoriophycideae</taxon>
        <taxon>Chroococcales</taxon>
        <taxon>Microcystaceae</taxon>
        <taxon>Microcystis</taxon>
    </lineage>
</organism>
<sequence length="78" mass="9106">MTPHLSLSQIIESIDKLSLEEQNQLFEKLAQKKQQQEHPLVNIPVTLTYNPLLDEVIESMETYRQKVDQEDSQQVETP</sequence>
<keyword evidence="1" id="KW-0175">Coiled coil</keyword>
<dbReference type="EMBL" id="CP011304">
    <property type="protein sequence ID" value="AKE66200.1"/>
    <property type="molecule type" value="Genomic_DNA"/>
</dbReference>
<accession>A0A0F6RN86</accession>
<feature type="coiled-coil region" evidence="1">
    <location>
        <begin position="16"/>
        <end position="73"/>
    </location>
</feature>
<dbReference type="AlphaFoldDB" id="A0A0F6RN86"/>
<dbReference type="HOGENOM" id="CLU_2618012_0_0_3"/>